<name>A0AAV7JA50_COTGL</name>
<proteinExistence type="predicted"/>
<organism evidence="2 3">
    <name type="scientific">Cotesia glomerata</name>
    <name type="common">Lepidopteran parasitic wasp</name>
    <name type="synonym">Apanteles glomeratus</name>
    <dbReference type="NCBI Taxonomy" id="32391"/>
    <lineage>
        <taxon>Eukaryota</taxon>
        <taxon>Metazoa</taxon>
        <taxon>Ecdysozoa</taxon>
        <taxon>Arthropoda</taxon>
        <taxon>Hexapoda</taxon>
        <taxon>Insecta</taxon>
        <taxon>Pterygota</taxon>
        <taxon>Neoptera</taxon>
        <taxon>Endopterygota</taxon>
        <taxon>Hymenoptera</taxon>
        <taxon>Apocrita</taxon>
        <taxon>Ichneumonoidea</taxon>
        <taxon>Braconidae</taxon>
        <taxon>Microgastrinae</taxon>
        <taxon>Cotesia</taxon>
    </lineage>
</organism>
<evidence type="ECO:0000313" key="2">
    <source>
        <dbReference type="EMBL" id="KAH0569173.1"/>
    </source>
</evidence>
<feature type="compositionally biased region" description="Basic and acidic residues" evidence="1">
    <location>
        <begin position="55"/>
        <end position="64"/>
    </location>
</feature>
<evidence type="ECO:0000313" key="3">
    <source>
        <dbReference type="Proteomes" id="UP000826195"/>
    </source>
</evidence>
<dbReference type="Proteomes" id="UP000826195">
    <property type="component" value="Unassembled WGS sequence"/>
</dbReference>
<keyword evidence="3" id="KW-1185">Reference proteome</keyword>
<accession>A0AAV7JA50</accession>
<protein>
    <submittedName>
        <fullName evidence="2">Uncharacterized protein</fullName>
    </submittedName>
</protein>
<feature type="region of interest" description="Disordered" evidence="1">
    <location>
        <begin position="40"/>
        <end position="64"/>
    </location>
</feature>
<evidence type="ECO:0000256" key="1">
    <source>
        <dbReference type="SAM" id="MobiDB-lite"/>
    </source>
</evidence>
<dbReference type="AlphaFoldDB" id="A0AAV7JA50"/>
<reference evidence="2 3" key="1">
    <citation type="journal article" date="2021" name="J. Hered.">
        <title>A chromosome-level genome assembly of the parasitoid wasp, Cotesia glomerata (Hymenoptera: Braconidae).</title>
        <authorList>
            <person name="Pinto B.J."/>
            <person name="Weis J.J."/>
            <person name="Gamble T."/>
            <person name="Ode P.J."/>
            <person name="Paul R."/>
            <person name="Zaspel J.M."/>
        </authorList>
    </citation>
    <scope>NUCLEOTIDE SEQUENCE [LARGE SCALE GENOMIC DNA]</scope>
    <source>
        <strain evidence="2">CgM1</strain>
    </source>
</reference>
<gene>
    <name evidence="2" type="ORF">KQX54_021885</name>
</gene>
<comment type="caution">
    <text evidence="2">The sequence shown here is derived from an EMBL/GenBank/DDBJ whole genome shotgun (WGS) entry which is preliminary data.</text>
</comment>
<dbReference type="EMBL" id="JAHXZJ010000001">
    <property type="protein sequence ID" value="KAH0569173.1"/>
    <property type="molecule type" value="Genomic_DNA"/>
</dbReference>
<sequence>MYPYSVKGGAGVASGGAERRETLGQLRRGAMLTIANGQALGSPVDKLPPSGELGHSFHDTRGDRWEGGLSDRYREICPRSWTQSGHDQAPRLTVCPVYIFSSVFRDPACLPAAP</sequence>